<keyword evidence="2" id="KW-0479">Metal-binding</keyword>
<keyword evidence="4" id="KW-0411">Iron-sulfur</keyword>
<keyword evidence="3" id="KW-0408">Iron</keyword>
<keyword evidence="1" id="KW-0001">2Fe-2S</keyword>
<reference evidence="8" key="1">
    <citation type="submission" date="2020-06" db="EMBL/GenBank/DDBJ databases">
        <authorList>
            <consortium name="Plant Systems Biology data submission"/>
        </authorList>
    </citation>
    <scope>NUCLEOTIDE SEQUENCE</scope>
    <source>
        <strain evidence="8">D6</strain>
    </source>
</reference>
<evidence type="ECO:0000259" key="7">
    <source>
        <dbReference type="Pfam" id="PF00462"/>
    </source>
</evidence>
<keyword evidence="9" id="KW-1185">Reference proteome</keyword>
<dbReference type="AlphaFoldDB" id="A0A9N8EGD5"/>
<feature type="chain" id="PRO_5040420260" evidence="6">
    <location>
        <begin position="26"/>
        <end position="178"/>
    </location>
</feature>
<dbReference type="GO" id="GO:0005739">
    <property type="term" value="C:mitochondrion"/>
    <property type="evidence" value="ECO:0007669"/>
    <property type="project" value="UniProtKB-ARBA"/>
</dbReference>
<dbReference type="GO" id="GO:0046872">
    <property type="term" value="F:metal ion binding"/>
    <property type="evidence" value="ECO:0007669"/>
    <property type="project" value="UniProtKB-KW"/>
</dbReference>
<evidence type="ECO:0000256" key="2">
    <source>
        <dbReference type="ARBA" id="ARBA00022723"/>
    </source>
</evidence>
<evidence type="ECO:0000256" key="3">
    <source>
        <dbReference type="ARBA" id="ARBA00023004"/>
    </source>
</evidence>
<evidence type="ECO:0000313" key="8">
    <source>
        <dbReference type="EMBL" id="CAB9518089.1"/>
    </source>
</evidence>
<dbReference type="NCBIfam" id="TIGR00365">
    <property type="entry name" value="Grx4 family monothiol glutaredoxin"/>
    <property type="match status" value="1"/>
</dbReference>
<comment type="caution">
    <text evidence="8">The sequence shown here is derived from an EMBL/GenBank/DDBJ whole genome shotgun (WGS) entry which is preliminary data.</text>
</comment>
<dbReference type="CDD" id="cd03028">
    <property type="entry name" value="GRX_PICOT_like"/>
    <property type="match status" value="1"/>
</dbReference>
<evidence type="ECO:0000256" key="1">
    <source>
        <dbReference type="ARBA" id="ARBA00022714"/>
    </source>
</evidence>
<feature type="domain" description="Glutaredoxin" evidence="7">
    <location>
        <begin position="92"/>
        <end position="156"/>
    </location>
</feature>
<dbReference type="OrthoDB" id="415696at2759"/>
<protein>
    <submittedName>
        <fullName evidence="8">Glutaredoxin-related protein 5, mitochondrial</fullName>
    </submittedName>
</protein>
<dbReference type="FunFam" id="3.40.30.10:FF:000005">
    <property type="entry name" value="Glutaredoxin 5"/>
    <property type="match status" value="1"/>
</dbReference>
<dbReference type="Proteomes" id="UP001153069">
    <property type="component" value="Unassembled WGS sequence"/>
</dbReference>
<evidence type="ECO:0000256" key="5">
    <source>
        <dbReference type="ARBA" id="ARBA00023284"/>
    </source>
</evidence>
<dbReference type="InterPro" id="IPR036249">
    <property type="entry name" value="Thioredoxin-like_sf"/>
</dbReference>
<dbReference type="InterPro" id="IPR004480">
    <property type="entry name" value="Monothiol_GRX-rel"/>
</dbReference>
<dbReference type="SUPFAM" id="SSF52833">
    <property type="entry name" value="Thioredoxin-like"/>
    <property type="match status" value="1"/>
</dbReference>
<proteinExistence type="predicted"/>
<dbReference type="PANTHER" id="PTHR10293">
    <property type="entry name" value="GLUTAREDOXIN FAMILY MEMBER"/>
    <property type="match status" value="1"/>
</dbReference>
<evidence type="ECO:0000313" key="9">
    <source>
        <dbReference type="Proteomes" id="UP001153069"/>
    </source>
</evidence>
<dbReference type="InterPro" id="IPR002109">
    <property type="entry name" value="Glutaredoxin"/>
</dbReference>
<dbReference type="EMBL" id="CAICTM010000903">
    <property type="protein sequence ID" value="CAB9518089.1"/>
    <property type="molecule type" value="Genomic_DNA"/>
</dbReference>
<dbReference type="PROSITE" id="PS51354">
    <property type="entry name" value="GLUTAREDOXIN_2"/>
    <property type="match status" value="1"/>
</dbReference>
<dbReference type="GO" id="GO:0051537">
    <property type="term" value="F:2 iron, 2 sulfur cluster binding"/>
    <property type="evidence" value="ECO:0007669"/>
    <property type="project" value="UniProtKB-KW"/>
</dbReference>
<keyword evidence="5" id="KW-0676">Redox-active center</keyword>
<name>A0A9N8EGD5_9STRA</name>
<gene>
    <name evidence="8" type="ORF">SEMRO_905_G218530.1</name>
</gene>
<evidence type="ECO:0000256" key="4">
    <source>
        <dbReference type="ARBA" id="ARBA00023014"/>
    </source>
</evidence>
<dbReference type="Gene3D" id="3.40.30.10">
    <property type="entry name" value="Glutaredoxin"/>
    <property type="match status" value="1"/>
</dbReference>
<dbReference type="Pfam" id="PF00462">
    <property type="entry name" value="Glutaredoxin"/>
    <property type="match status" value="1"/>
</dbReference>
<sequence>MSVHSVFGMALGLLACLLLLDQSNAFGVGSSVAQRSRTSTSRLYLAAAEEADDKSKEDALKAAIGAMYGDQPLEAPDKTQERIKNLIESNKVVLFMKGTKFFPQCGFSETATKILEALKVEFEAVDVLSDESIRQGIKEYSQWPTIPQLYINQEFIGGSDIMINMFESGELQEMMKES</sequence>
<keyword evidence="6" id="KW-0732">Signal</keyword>
<accession>A0A9N8EGD5</accession>
<evidence type="ECO:0000256" key="6">
    <source>
        <dbReference type="SAM" id="SignalP"/>
    </source>
</evidence>
<organism evidence="8 9">
    <name type="scientific">Seminavis robusta</name>
    <dbReference type="NCBI Taxonomy" id="568900"/>
    <lineage>
        <taxon>Eukaryota</taxon>
        <taxon>Sar</taxon>
        <taxon>Stramenopiles</taxon>
        <taxon>Ochrophyta</taxon>
        <taxon>Bacillariophyta</taxon>
        <taxon>Bacillariophyceae</taxon>
        <taxon>Bacillariophycidae</taxon>
        <taxon>Naviculales</taxon>
        <taxon>Naviculaceae</taxon>
        <taxon>Seminavis</taxon>
    </lineage>
</organism>
<dbReference type="PANTHER" id="PTHR10293:SF16">
    <property type="entry name" value="GLUTAREDOXIN-RELATED PROTEIN 5, MITOCHONDRIAL"/>
    <property type="match status" value="1"/>
</dbReference>
<dbReference type="InterPro" id="IPR033658">
    <property type="entry name" value="GRX_PICOT-like"/>
</dbReference>
<feature type="signal peptide" evidence="6">
    <location>
        <begin position="1"/>
        <end position="25"/>
    </location>
</feature>